<reference evidence="1" key="1">
    <citation type="submission" date="2022-07" db="EMBL/GenBank/DDBJ databases">
        <authorList>
            <person name="Li W.-J."/>
            <person name="Deng Q.-Q."/>
        </authorList>
    </citation>
    <scope>NUCLEOTIDE SEQUENCE</scope>
    <source>
        <strain evidence="1">SYSU M60031</strain>
    </source>
</reference>
<name>A0AA41X4S2_9BACI</name>
<dbReference type="InterPro" id="IPR025942">
    <property type="entry name" value="SpoVIF"/>
</dbReference>
<accession>A0AA41X4S2</accession>
<evidence type="ECO:0000313" key="1">
    <source>
        <dbReference type="EMBL" id="MCP8968747.1"/>
    </source>
</evidence>
<evidence type="ECO:0000313" key="2">
    <source>
        <dbReference type="Proteomes" id="UP001156102"/>
    </source>
</evidence>
<dbReference type="Pfam" id="PF14069">
    <property type="entry name" value="SpoVIF"/>
    <property type="match status" value="1"/>
</dbReference>
<dbReference type="EMBL" id="JANCLT010000004">
    <property type="protein sequence ID" value="MCP8968747.1"/>
    <property type="molecule type" value="Genomic_DNA"/>
</dbReference>
<comment type="caution">
    <text evidence="1">The sequence shown here is derived from an EMBL/GenBank/DDBJ whole genome shotgun (WGS) entry which is preliminary data.</text>
</comment>
<proteinExistence type="predicted"/>
<sequence>MKGRLKERVEYVSSNNFFDNVEKTTKVNKEDIFKLASSVQNANLKDEQVLRQLIGQVAALAGKPVPKEKEDQIVKAIINNNMPSDFSSLGKLFKK</sequence>
<gene>
    <name evidence="1" type="ORF">NK662_09370</name>
</gene>
<organism evidence="1 2">
    <name type="scientific">Ectobacillus ponti</name>
    <dbReference type="NCBI Taxonomy" id="2961894"/>
    <lineage>
        <taxon>Bacteria</taxon>
        <taxon>Bacillati</taxon>
        <taxon>Bacillota</taxon>
        <taxon>Bacilli</taxon>
        <taxon>Bacillales</taxon>
        <taxon>Bacillaceae</taxon>
        <taxon>Ectobacillus</taxon>
    </lineage>
</organism>
<protein>
    <submittedName>
        <fullName evidence="1">Stage VI sporulation protein F</fullName>
    </submittedName>
</protein>
<keyword evidence="2" id="KW-1185">Reference proteome</keyword>
<dbReference type="Proteomes" id="UP001156102">
    <property type="component" value="Unassembled WGS sequence"/>
</dbReference>
<dbReference type="AlphaFoldDB" id="A0AA41X4S2"/>